<dbReference type="InterPro" id="IPR046336">
    <property type="entry name" value="Lon_prtase_N_sf"/>
</dbReference>
<dbReference type="Gene3D" id="2.30.130.40">
    <property type="entry name" value="LON domain-like"/>
    <property type="match status" value="1"/>
</dbReference>
<gene>
    <name evidence="2" type="ORF">HME9302_00142</name>
</gene>
<dbReference type="EMBL" id="QBKA01000002">
    <property type="protein sequence ID" value="RDC58965.1"/>
    <property type="molecule type" value="Genomic_DNA"/>
</dbReference>
<proteinExistence type="predicted"/>
<dbReference type="Pfam" id="PF02190">
    <property type="entry name" value="LON_substr_bdg"/>
    <property type="match status" value="1"/>
</dbReference>
<evidence type="ECO:0000313" key="2">
    <source>
        <dbReference type="EMBL" id="RDC58965.1"/>
    </source>
</evidence>
<dbReference type="AlphaFoldDB" id="A0A369Q628"/>
<dbReference type="PANTHER" id="PTHR46732">
    <property type="entry name" value="ATP-DEPENDENT PROTEASE LA (LON) DOMAIN PROTEIN"/>
    <property type="match status" value="1"/>
</dbReference>
<evidence type="ECO:0000313" key="3">
    <source>
        <dbReference type="Proteomes" id="UP000253727"/>
    </source>
</evidence>
<evidence type="ECO:0000259" key="1">
    <source>
        <dbReference type="PROSITE" id="PS51787"/>
    </source>
</evidence>
<dbReference type="PROSITE" id="PS51787">
    <property type="entry name" value="LON_N"/>
    <property type="match status" value="1"/>
</dbReference>
<dbReference type="SUPFAM" id="SSF88697">
    <property type="entry name" value="PUA domain-like"/>
    <property type="match status" value="1"/>
</dbReference>
<sequence>MGETDPPPPVRNPVRLIGDFMIDTKPARLSIFPLTGAILFPGMQLPLHIFEPRYRALVGDALVRDRRIAMIQPQTRTDGASLYQIGCVGKIGDVEASEDGRYNVVLTGEHRFRLLRELDVTTPFRQVEGELLHDDTSEALSSVERAGFEREARRFADAQGYSVDWESVSRLDDQSLINGVAQIAPFDPAAKQALLEAEDLAQRCELMVQLMYFFGRRDGEDDSITLQ</sequence>
<keyword evidence="3" id="KW-1185">Reference proteome</keyword>
<comment type="caution">
    <text evidence="2">The sequence shown here is derived from an EMBL/GenBank/DDBJ whole genome shotgun (WGS) entry which is preliminary data.</text>
</comment>
<dbReference type="PANTHER" id="PTHR46732:SF8">
    <property type="entry name" value="ATP-DEPENDENT PROTEASE LA (LON) DOMAIN PROTEIN"/>
    <property type="match status" value="1"/>
</dbReference>
<protein>
    <recommendedName>
        <fullName evidence="1">Lon N-terminal domain-containing protein</fullName>
    </recommendedName>
</protein>
<name>A0A369Q628_9SPHN</name>
<feature type="domain" description="Lon N-terminal" evidence="1">
    <location>
        <begin position="29"/>
        <end position="215"/>
    </location>
</feature>
<reference evidence="2 3" key="1">
    <citation type="submission" date="2018-04" db="EMBL/GenBank/DDBJ databases">
        <title>Altererythrobacter sp. HME9302 genome sequencing and assembly.</title>
        <authorList>
            <person name="Kang H."/>
            <person name="Kim H."/>
            <person name="Joh K."/>
        </authorList>
    </citation>
    <scope>NUCLEOTIDE SEQUENCE [LARGE SCALE GENOMIC DNA]</scope>
    <source>
        <strain evidence="2 3">HME9302</strain>
    </source>
</reference>
<dbReference type="SMART" id="SM00464">
    <property type="entry name" value="LON"/>
    <property type="match status" value="1"/>
</dbReference>
<dbReference type="InterPro" id="IPR015947">
    <property type="entry name" value="PUA-like_sf"/>
</dbReference>
<dbReference type="Proteomes" id="UP000253727">
    <property type="component" value="Unassembled WGS sequence"/>
</dbReference>
<dbReference type="InterPro" id="IPR003111">
    <property type="entry name" value="Lon_prtase_N"/>
</dbReference>
<accession>A0A369Q628</accession>
<organism evidence="2 3">
    <name type="scientific">Alteripontixanthobacter maritimus</name>
    <dbReference type="NCBI Taxonomy" id="2161824"/>
    <lineage>
        <taxon>Bacteria</taxon>
        <taxon>Pseudomonadati</taxon>
        <taxon>Pseudomonadota</taxon>
        <taxon>Alphaproteobacteria</taxon>
        <taxon>Sphingomonadales</taxon>
        <taxon>Erythrobacteraceae</taxon>
        <taxon>Alteripontixanthobacter</taxon>
    </lineage>
</organism>